<dbReference type="Pfam" id="PF25973">
    <property type="entry name" value="BSH_CzcB"/>
    <property type="match status" value="1"/>
</dbReference>
<dbReference type="SUPFAM" id="SSF111369">
    <property type="entry name" value="HlyD-like secretion proteins"/>
    <property type="match status" value="1"/>
</dbReference>
<dbReference type="EMBL" id="AUXX01000026">
    <property type="protein sequence ID" value="KZN64647.1"/>
    <property type="molecule type" value="Genomic_DNA"/>
</dbReference>
<protein>
    <submittedName>
        <fullName evidence="5">Uncharacterized protein</fullName>
    </submittedName>
</protein>
<dbReference type="AlphaFoldDB" id="A0A161YR99"/>
<dbReference type="Proteomes" id="UP000076661">
    <property type="component" value="Unassembled WGS sequence"/>
</dbReference>
<dbReference type="PANTHER" id="PTHR30469:SF15">
    <property type="entry name" value="HLYD FAMILY OF SECRETION PROTEINS"/>
    <property type="match status" value="1"/>
</dbReference>
<dbReference type="PANTHER" id="PTHR30469">
    <property type="entry name" value="MULTIDRUG RESISTANCE PROTEIN MDTA"/>
    <property type="match status" value="1"/>
</dbReference>
<feature type="domain" description="CzcB-like barrel-sandwich hybrid" evidence="4">
    <location>
        <begin position="71"/>
        <end position="207"/>
    </location>
</feature>
<comment type="similarity">
    <text evidence="1">Belongs to the membrane fusion protein (MFP) (TC 8.A.1) family.</text>
</comment>
<sequence>MSMVHKKVVAIAAMCTLILTLAIFTGAFEDKLSPINLHPSQLHTGERYLVTAQAIELQNTISANVSAQENTRVASRILAQIKTIEVRAGQAVKQGDVIATLADEQLQATVKQVSAQSEANEVQLAQAQKQLNRVSALLDRGLVARDQVDSWQSNVDELSAKRTALMEQLKGAQVALGYTQIVAPISGVVVERLVEPGDMVTPGTPVLDLFNPASLQISASVGASLVGKLQVGANLSVRIGASERTLSGKISEIVPVADNLARQFLIKLDVVTPEGIKPGMYAEVYLPAQRVKRVLIPRKLVKRAGQLTMVDVIESGVKSRRLIRLGSIYDEKVMVISGLSDGEILAI</sequence>
<keyword evidence="2" id="KW-0175">Coiled coil</keyword>
<dbReference type="GO" id="GO:1990281">
    <property type="term" value="C:efflux pump complex"/>
    <property type="evidence" value="ECO:0007669"/>
    <property type="project" value="TreeGrafter"/>
</dbReference>
<dbReference type="InterPro" id="IPR058647">
    <property type="entry name" value="BSH_CzcB-like"/>
</dbReference>
<comment type="caution">
    <text evidence="5">The sequence shown here is derived from an EMBL/GenBank/DDBJ whole genome shotgun (WGS) entry which is preliminary data.</text>
</comment>
<dbReference type="Gene3D" id="1.10.287.470">
    <property type="entry name" value="Helix hairpin bin"/>
    <property type="match status" value="1"/>
</dbReference>
<dbReference type="Gene3D" id="2.40.420.20">
    <property type="match status" value="1"/>
</dbReference>
<dbReference type="NCBIfam" id="TIGR01730">
    <property type="entry name" value="RND_mfp"/>
    <property type="match status" value="1"/>
</dbReference>
<dbReference type="InterPro" id="IPR058792">
    <property type="entry name" value="Beta-barrel_RND_2"/>
</dbReference>
<evidence type="ECO:0000313" key="6">
    <source>
        <dbReference type="Proteomes" id="UP000076661"/>
    </source>
</evidence>
<dbReference type="Gene3D" id="2.40.50.100">
    <property type="match status" value="1"/>
</dbReference>
<evidence type="ECO:0000259" key="3">
    <source>
        <dbReference type="Pfam" id="PF25954"/>
    </source>
</evidence>
<accession>A0A161YR99</accession>
<name>A0A161YR99_9GAMM</name>
<gene>
    <name evidence="5" type="ORF">N478_21875</name>
</gene>
<proteinExistence type="inferred from homology"/>
<dbReference type="RefSeq" id="WP_081225531.1">
    <property type="nucleotide sequence ID" value="NZ_AUXX01000026.1"/>
</dbReference>
<evidence type="ECO:0000256" key="2">
    <source>
        <dbReference type="SAM" id="Coils"/>
    </source>
</evidence>
<evidence type="ECO:0000259" key="4">
    <source>
        <dbReference type="Pfam" id="PF25973"/>
    </source>
</evidence>
<dbReference type="Pfam" id="PF25954">
    <property type="entry name" value="Beta-barrel_RND_2"/>
    <property type="match status" value="1"/>
</dbReference>
<dbReference type="InterPro" id="IPR006143">
    <property type="entry name" value="RND_pump_MFP"/>
</dbReference>
<reference evidence="5 6" key="1">
    <citation type="submission" date="2013-07" db="EMBL/GenBank/DDBJ databases">
        <title>Comparative Genomic and Metabolomic Analysis of Twelve Strains of Pseudoalteromonas luteoviolacea.</title>
        <authorList>
            <person name="Vynne N.G."/>
            <person name="Mansson M."/>
            <person name="Gram L."/>
        </authorList>
    </citation>
    <scope>NUCLEOTIDE SEQUENCE [LARGE SCALE GENOMIC DNA]</scope>
    <source>
        <strain evidence="5 6">S4060-1</strain>
    </source>
</reference>
<feature type="domain" description="CusB-like beta-barrel" evidence="3">
    <location>
        <begin position="218"/>
        <end position="288"/>
    </location>
</feature>
<dbReference type="Gene3D" id="2.40.30.170">
    <property type="match status" value="1"/>
</dbReference>
<dbReference type="GO" id="GO:0015562">
    <property type="term" value="F:efflux transmembrane transporter activity"/>
    <property type="evidence" value="ECO:0007669"/>
    <property type="project" value="TreeGrafter"/>
</dbReference>
<feature type="coiled-coil region" evidence="2">
    <location>
        <begin position="110"/>
        <end position="175"/>
    </location>
</feature>
<evidence type="ECO:0000313" key="5">
    <source>
        <dbReference type="EMBL" id="KZN64647.1"/>
    </source>
</evidence>
<evidence type="ECO:0000256" key="1">
    <source>
        <dbReference type="ARBA" id="ARBA00009477"/>
    </source>
</evidence>
<organism evidence="5 6">
    <name type="scientific">Pseudoalteromonas luteoviolacea S4060-1</name>
    <dbReference type="NCBI Taxonomy" id="1365257"/>
    <lineage>
        <taxon>Bacteria</taxon>
        <taxon>Pseudomonadati</taxon>
        <taxon>Pseudomonadota</taxon>
        <taxon>Gammaproteobacteria</taxon>
        <taxon>Alteromonadales</taxon>
        <taxon>Pseudoalteromonadaceae</taxon>
        <taxon>Pseudoalteromonas</taxon>
    </lineage>
</organism>
<dbReference type="PATRIC" id="fig|1365257.3.peg.3183"/>